<name>A0ABN3NRT7_9ACTN</name>
<sequence length="95" mass="10197">MPNRMHVAPNLSAELLTPWILAQAASLLQLEPERLRADRPLSDFGLDSVRGIALIGDLEELIGRDLDPDLLWDHPAVNDLVAVLTGAHNGEAAGG</sequence>
<dbReference type="Proteomes" id="UP001499978">
    <property type="component" value="Unassembled WGS sequence"/>
</dbReference>
<dbReference type="SUPFAM" id="SSF47336">
    <property type="entry name" value="ACP-like"/>
    <property type="match status" value="1"/>
</dbReference>
<reference evidence="4 5" key="1">
    <citation type="journal article" date="2019" name="Int. J. Syst. Evol. Microbiol.">
        <title>The Global Catalogue of Microorganisms (GCM) 10K type strain sequencing project: providing services to taxonomists for standard genome sequencing and annotation.</title>
        <authorList>
            <consortium name="The Broad Institute Genomics Platform"/>
            <consortium name="The Broad Institute Genome Sequencing Center for Infectious Disease"/>
            <person name="Wu L."/>
            <person name="Ma J."/>
        </authorList>
    </citation>
    <scope>NUCLEOTIDE SEQUENCE [LARGE SCALE GENOMIC DNA]</scope>
    <source>
        <strain evidence="4 5">JCM 3367</strain>
    </source>
</reference>
<comment type="caution">
    <text evidence="4">The sequence shown here is derived from an EMBL/GenBank/DDBJ whole genome shotgun (WGS) entry which is preliminary data.</text>
</comment>
<dbReference type="InterPro" id="IPR009081">
    <property type="entry name" value="PP-bd_ACP"/>
</dbReference>
<dbReference type="InterPro" id="IPR006162">
    <property type="entry name" value="Ppantetheine_attach_site"/>
</dbReference>
<feature type="domain" description="Carrier" evidence="3">
    <location>
        <begin position="11"/>
        <end position="88"/>
    </location>
</feature>
<accession>A0ABN3NRT7</accession>
<proteinExistence type="predicted"/>
<evidence type="ECO:0000256" key="2">
    <source>
        <dbReference type="ARBA" id="ARBA00022553"/>
    </source>
</evidence>
<gene>
    <name evidence="4" type="ORF">GCM10010201_33710</name>
</gene>
<dbReference type="PROSITE" id="PS00012">
    <property type="entry name" value="PHOSPHOPANTETHEINE"/>
    <property type="match status" value="1"/>
</dbReference>
<evidence type="ECO:0000259" key="3">
    <source>
        <dbReference type="PROSITE" id="PS50075"/>
    </source>
</evidence>
<keyword evidence="2" id="KW-0597">Phosphoprotein</keyword>
<protein>
    <recommendedName>
        <fullName evidence="3">Carrier domain-containing protein</fullName>
    </recommendedName>
</protein>
<dbReference type="Gene3D" id="1.10.1200.10">
    <property type="entry name" value="ACP-like"/>
    <property type="match status" value="1"/>
</dbReference>
<dbReference type="InterPro" id="IPR020806">
    <property type="entry name" value="PKS_PP-bd"/>
</dbReference>
<evidence type="ECO:0000313" key="5">
    <source>
        <dbReference type="Proteomes" id="UP001499978"/>
    </source>
</evidence>
<evidence type="ECO:0000256" key="1">
    <source>
        <dbReference type="ARBA" id="ARBA00022450"/>
    </source>
</evidence>
<keyword evidence="1" id="KW-0596">Phosphopantetheine</keyword>
<dbReference type="SMART" id="SM00823">
    <property type="entry name" value="PKS_PP"/>
    <property type="match status" value="1"/>
</dbReference>
<dbReference type="SMART" id="SM01294">
    <property type="entry name" value="PKS_PP_betabranch"/>
    <property type="match status" value="1"/>
</dbReference>
<dbReference type="Pfam" id="PF00550">
    <property type="entry name" value="PP-binding"/>
    <property type="match status" value="1"/>
</dbReference>
<dbReference type="RefSeq" id="WP_344174255.1">
    <property type="nucleotide sequence ID" value="NZ_BAAARY010000026.1"/>
</dbReference>
<dbReference type="EMBL" id="BAAARY010000026">
    <property type="protein sequence ID" value="GAA2531452.1"/>
    <property type="molecule type" value="Genomic_DNA"/>
</dbReference>
<evidence type="ECO:0000313" key="4">
    <source>
        <dbReference type="EMBL" id="GAA2531452.1"/>
    </source>
</evidence>
<keyword evidence="5" id="KW-1185">Reference proteome</keyword>
<dbReference type="PROSITE" id="PS50075">
    <property type="entry name" value="CARRIER"/>
    <property type="match status" value="1"/>
</dbReference>
<organism evidence="4 5">
    <name type="scientific">Pilimelia columellifera subsp. columellifera</name>
    <dbReference type="NCBI Taxonomy" id="706583"/>
    <lineage>
        <taxon>Bacteria</taxon>
        <taxon>Bacillati</taxon>
        <taxon>Actinomycetota</taxon>
        <taxon>Actinomycetes</taxon>
        <taxon>Micromonosporales</taxon>
        <taxon>Micromonosporaceae</taxon>
        <taxon>Pilimelia</taxon>
    </lineage>
</organism>
<dbReference type="InterPro" id="IPR036736">
    <property type="entry name" value="ACP-like_sf"/>
</dbReference>